<name>A0AAQ3R803_9PEZI</name>
<dbReference type="InterPro" id="IPR035969">
    <property type="entry name" value="Rab-GAP_TBC_sf"/>
</dbReference>
<dbReference type="SMART" id="SM00164">
    <property type="entry name" value="TBC"/>
    <property type="match status" value="1"/>
</dbReference>
<feature type="compositionally biased region" description="Basic and acidic residues" evidence="2">
    <location>
        <begin position="550"/>
        <end position="562"/>
    </location>
</feature>
<gene>
    <name evidence="4" type="ORF">R9X50_00127500</name>
</gene>
<keyword evidence="1" id="KW-0343">GTPase activation</keyword>
<dbReference type="Gene3D" id="1.10.8.270">
    <property type="entry name" value="putative rabgap domain of human tbc1 domain family member 14 like domains"/>
    <property type="match status" value="1"/>
</dbReference>
<dbReference type="AlphaFoldDB" id="A0AAQ3R803"/>
<evidence type="ECO:0000256" key="1">
    <source>
        <dbReference type="ARBA" id="ARBA00022468"/>
    </source>
</evidence>
<dbReference type="PROSITE" id="PS50086">
    <property type="entry name" value="TBC_RABGAP"/>
    <property type="match status" value="1"/>
</dbReference>
<feature type="region of interest" description="Disordered" evidence="2">
    <location>
        <begin position="545"/>
        <end position="719"/>
    </location>
</feature>
<organism evidence="4 5">
    <name type="scientific">Acrodontium crateriforme</name>
    <dbReference type="NCBI Taxonomy" id="150365"/>
    <lineage>
        <taxon>Eukaryota</taxon>
        <taxon>Fungi</taxon>
        <taxon>Dikarya</taxon>
        <taxon>Ascomycota</taxon>
        <taxon>Pezizomycotina</taxon>
        <taxon>Dothideomycetes</taxon>
        <taxon>Dothideomycetidae</taxon>
        <taxon>Mycosphaerellales</taxon>
        <taxon>Teratosphaeriaceae</taxon>
        <taxon>Acrodontium</taxon>
    </lineage>
</organism>
<dbReference type="PANTHER" id="PTHR22957:SF337">
    <property type="entry name" value="TBC1 DOMAIN FAMILY MEMBER 5"/>
    <property type="match status" value="1"/>
</dbReference>
<dbReference type="InterPro" id="IPR000195">
    <property type="entry name" value="Rab-GAP-TBC_dom"/>
</dbReference>
<evidence type="ECO:0000256" key="2">
    <source>
        <dbReference type="SAM" id="MobiDB-lite"/>
    </source>
</evidence>
<reference evidence="4 5" key="1">
    <citation type="submission" date="2023-11" db="EMBL/GenBank/DDBJ databases">
        <title>An acidophilic fungus is an integral part of prey digestion in a carnivorous sundew plant.</title>
        <authorList>
            <person name="Tsai I.J."/>
        </authorList>
    </citation>
    <scope>NUCLEOTIDE SEQUENCE [LARGE SCALE GENOMIC DNA]</scope>
    <source>
        <strain evidence="4">169a</strain>
    </source>
</reference>
<feature type="region of interest" description="Disordered" evidence="2">
    <location>
        <begin position="373"/>
        <end position="406"/>
    </location>
</feature>
<feature type="compositionally biased region" description="Pro residues" evidence="2">
    <location>
        <begin position="642"/>
        <end position="651"/>
    </location>
</feature>
<feature type="domain" description="Rab-GAP TBC" evidence="3">
    <location>
        <begin position="36"/>
        <end position="293"/>
    </location>
</feature>
<dbReference type="FunFam" id="1.10.472.80:FF:000038">
    <property type="entry name" value="TBC1 domain family member 5"/>
    <property type="match status" value="1"/>
</dbReference>
<dbReference type="SUPFAM" id="SSF47923">
    <property type="entry name" value="Ypt/Rab-GAP domain of gyp1p"/>
    <property type="match status" value="2"/>
</dbReference>
<evidence type="ECO:0000313" key="4">
    <source>
        <dbReference type="EMBL" id="WPG98484.1"/>
    </source>
</evidence>
<dbReference type="Proteomes" id="UP001303373">
    <property type="component" value="Chromosome 2"/>
</dbReference>
<evidence type="ECO:0000313" key="5">
    <source>
        <dbReference type="Proteomes" id="UP001303373"/>
    </source>
</evidence>
<dbReference type="Pfam" id="PF00566">
    <property type="entry name" value="RabGAP-TBC"/>
    <property type="match status" value="1"/>
</dbReference>
<evidence type="ECO:0000259" key="3">
    <source>
        <dbReference type="PROSITE" id="PS50086"/>
    </source>
</evidence>
<dbReference type="GO" id="GO:0005096">
    <property type="term" value="F:GTPase activator activity"/>
    <property type="evidence" value="ECO:0007669"/>
    <property type="project" value="UniProtKB-KW"/>
</dbReference>
<accession>A0AAQ3R803</accession>
<dbReference type="FunFam" id="1.10.8.270:FF:000031">
    <property type="entry name" value="TBC1 domain family member 5"/>
    <property type="match status" value="1"/>
</dbReference>
<feature type="region of interest" description="Disordered" evidence="2">
    <location>
        <begin position="452"/>
        <end position="473"/>
    </location>
</feature>
<protein>
    <recommendedName>
        <fullName evidence="3">Rab-GAP TBC domain-containing protein</fullName>
    </recommendedName>
</protein>
<sequence>MRNLQSASESWQEFKKYQSLQELREAVRLDGHHTSAASTGLRSVCWKAMLLFESVNTEEWPKITSSSRSAYNSLRMHFLKHLENPDDIADGADPLSEDNETSIWTQIRKDEELRAEIMQDVDRCMPEMTYFRQPDTQRAMLDILFIFCKLNQDVGYRQGMHELLAPILWVVERDAIDLGQSSKALGEDAVVRAVFDAEHVEHDAFTLFSQVMHSAKSSYEQTTHAATDNPIVIRSQRIFNEILPQIDPDLAKHLADLDVVPQVFLMRWIRLLFGREFSFDEMLTVWDVLFLEDPTLQLVDHICIAMLLRIRWELMDADYNGVLTLLLRYPPPEKDYPPQTLVMDALYLRNHMHPEGGNYLVLKYTGRPLRPQSRPLTPPALQRNITTFSGIPPTKASGSPLRSGRSQSNIENLLQSTAKNIYARGEKLGIGKVVRNAVDEVHKKALEIRDAQGSSPNASWRVRGSPDRASGFGTTKRLSELEDRNKQLSGLLKIAVDELWECQKLASERSENDRDANHDDVEKLTVAIAKVGFVQVYLEDLNLPLPDSESVTRDSDHQKDPADESAQVNVDSSRKQEPITKETTLEHAESKTSDQERIEQHEDHLESLADPSTFETDSPPRTSPTPPKESAHDSKMNISSTPTPPMPPRPPLDQSSFSWMLGEPASTASASFSQAAPFSAEHRGSGGALFDVGSKDRNRTVESVATTKRSAKTRGQRTNASAVTVLSTDEDVFDLSSLRRAKKS</sequence>
<dbReference type="EMBL" id="CP138581">
    <property type="protein sequence ID" value="WPG98484.1"/>
    <property type="molecule type" value="Genomic_DNA"/>
</dbReference>
<proteinExistence type="predicted"/>
<dbReference type="PANTHER" id="PTHR22957">
    <property type="entry name" value="TBC1 DOMAIN FAMILY MEMBER GTPASE-ACTIVATING PROTEIN"/>
    <property type="match status" value="1"/>
</dbReference>
<feature type="compositionally biased region" description="Low complexity" evidence="2">
    <location>
        <begin position="664"/>
        <end position="679"/>
    </location>
</feature>
<keyword evidence="5" id="KW-1185">Reference proteome</keyword>
<feature type="compositionally biased region" description="Basic and acidic residues" evidence="2">
    <location>
        <begin position="572"/>
        <end position="607"/>
    </location>
</feature>
<dbReference type="Gene3D" id="1.10.472.80">
    <property type="entry name" value="Ypt/Rab-GAP domain of gyp1p, domain 3"/>
    <property type="match status" value="1"/>
</dbReference>